<keyword evidence="6" id="KW-1185">Reference proteome</keyword>
<dbReference type="InterPro" id="IPR046960">
    <property type="entry name" value="PPR_At4g14850-like_plant"/>
</dbReference>
<organism evidence="5 6">
    <name type="scientific">Tagetes erecta</name>
    <name type="common">African marigold</name>
    <dbReference type="NCBI Taxonomy" id="13708"/>
    <lineage>
        <taxon>Eukaryota</taxon>
        <taxon>Viridiplantae</taxon>
        <taxon>Streptophyta</taxon>
        <taxon>Embryophyta</taxon>
        <taxon>Tracheophyta</taxon>
        <taxon>Spermatophyta</taxon>
        <taxon>Magnoliopsida</taxon>
        <taxon>eudicotyledons</taxon>
        <taxon>Gunneridae</taxon>
        <taxon>Pentapetalae</taxon>
        <taxon>asterids</taxon>
        <taxon>campanulids</taxon>
        <taxon>Asterales</taxon>
        <taxon>Asteraceae</taxon>
        <taxon>Asteroideae</taxon>
        <taxon>Heliantheae alliance</taxon>
        <taxon>Tageteae</taxon>
        <taxon>Tagetes</taxon>
    </lineage>
</organism>
<proteinExistence type="inferred from homology"/>
<dbReference type="AlphaFoldDB" id="A0AAD8JY92"/>
<dbReference type="Pfam" id="PF13041">
    <property type="entry name" value="PPR_2"/>
    <property type="match status" value="1"/>
</dbReference>
<sequence>MHHHLLQSLRLCATAGNPFPGKTLHAHILKLGLNQYGPLPNTLISMYSKHGLIKHALQLFDEMPQRDQVSWASILTAYNKSNLPNRSISIFPNMIVHDKLLPDHFVFASLVNSCAALKTLRIGLQVHARFVMSQFSSDDVTKSSLVDMYVKCGCVHTARVVFDTISSKNSISWTAMISGYARSGMISEAIELMKVMKVQDLFTWTALISGLVQSGHFVSAFHLFIEMQKERIKIVDPFILSSVIVASANLAALELGKQVHCLVTKIGFESSLYVCNTLVDMYAKCSDVTAAKTVFCYTVKKDVISWTSLIVGLAQHGKAKEALALYNDMISSGVKPNEVTFVGLIYACSHVGLVDKGRDLFKSMVDDYGLSPNLQHYTCLLDLYSRSGYLDEAENVLNTMPFEVDEAVWASLLSACKRFGKTEMGIRVANRLMGLGVKDPSTFILLSNAYAGASMWENVAKVRKLMVASDVKKEPGYSCVHLGKETEVFYAGETCHPMKNEMLVLLKDLDEKMRKKGYVPDVSFVLHDMGKHEKENQLFWHSERLAVAYGLLKGVPGSIIRVVKNLRVCGDCHTVLKFISSIVGREIVVRDASRFHHFKDGKCSCSDFW</sequence>
<dbReference type="PANTHER" id="PTHR47926">
    <property type="entry name" value="PENTATRICOPEPTIDE REPEAT-CONTAINING PROTEIN"/>
    <property type="match status" value="1"/>
</dbReference>
<evidence type="ECO:0000256" key="3">
    <source>
        <dbReference type="PROSITE-ProRule" id="PRU00708"/>
    </source>
</evidence>
<dbReference type="NCBIfam" id="TIGR00756">
    <property type="entry name" value="PPR"/>
    <property type="match status" value="5"/>
</dbReference>
<dbReference type="GO" id="GO:0008270">
    <property type="term" value="F:zinc ion binding"/>
    <property type="evidence" value="ECO:0007669"/>
    <property type="project" value="InterPro"/>
</dbReference>
<dbReference type="EMBL" id="JAUHHV010000009">
    <property type="protein sequence ID" value="KAK1412028.1"/>
    <property type="molecule type" value="Genomic_DNA"/>
</dbReference>
<feature type="domain" description="DYW" evidence="4">
    <location>
        <begin position="517"/>
        <end position="609"/>
    </location>
</feature>
<comment type="similarity">
    <text evidence="1">Belongs to the PPR family. PCMP-H subfamily.</text>
</comment>
<dbReference type="Gene3D" id="1.25.40.10">
    <property type="entry name" value="Tetratricopeptide repeat domain"/>
    <property type="match status" value="4"/>
</dbReference>
<protein>
    <recommendedName>
        <fullName evidence="4">DYW domain-containing protein</fullName>
    </recommendedName>
</protein>
<dbReference type="InterPro" id="IPR032867">
    <property type="entry name" value="DYW_dom"/>
</dbReference>
<dbReference type="InterPro" id="IPR002885">
    <property type="entry name" value="PPR_rpt"/>
</dbReference>
<feature type="repeat" description="PPR" evidence="3">
    <location>
        <begin position="302"/>
        <end position="336"/>
    </location>
</feature>
<dbReference type="Pfam" id="PF01535">
    <property type="entry name" value="PPR"/>
    <property type="match status" value="4"/>
</dbReference>
<dbReference type="PANTHER" id="PTHR47926:SF495">
    <property type="entry name" value="DYW DOMAIN-CONTAINING PROTEIN"/>
    <property type="match status" value="1"/>
</dbReference>
<accession>A0AAD8JY92</accession>
<reference evidence="5" key="1">
    <citation type="journal article" date="2023" name="bioRxiv">
        <title>Improved chromosome-level genome assembly for marigold (Tagetes erecta).</title>
        <authorList>
            <person name="Jiang F."/>
            <person name="Yuan L."/>
            <person name="Wang S."/>
            <person name="Wang H."/>
            <person name="Xu D."/>
            <person name="Wang A."/>
            <person name="Fan W."/>
        </authorList>
    </citation>
    <scope>NUCLEOTIDE SEQUENCE</scope>
    <source>
        <strain evidence="5">WSJ</strain>
        <tissue evidence="5">Leaf</tissue>
    </source>
</reference>
<dbReference type="GO" id="GO:0003723">
    <property type="term" value="F:RNA binding"/>
    <property type="evidence" value="ECO:0007669"/>
    <property type="project" value="InterPro"/>
</dbReference>
<dbReference type="Pfam" id="PF14432">
    <property type="entry name" value="DYW_deaminase"/>
    <property type="match status" value="1"/>
</dbReference>
<name>A0AAD8JY92_TARER</name>
<evidence type="ECO:0000313" key="6">
    <source>
        <dbReference type="Proteomes" id="UP001229421"/>
    </source>
</evidence>
<evidence type="ECO:0000259" key="4">
    <source>
        <dbReference type="Pfam" id="PF14432"/>
    </source>
</evidence>
<feature type="repeat" description="PPR" evidence="3">
    <location>
        <begin position="200"/>
        <end position="234"/>
    </location>
</feature>
<evidence type="ECO:0000313" key="5">
    <source>
        <dbReference type="EMBL" id="KAK1412028.1"/>
    </source>
</evidence>
<dbReference type="Pfam" id="PF12854">
    <property type="entry name" value="PPR_1"/>
    <property type="match status" value="1"/>
</dbReference>
<dbReference type="Proteomes" id="UP001229421">
    <property type="component" value="Unassembled WGS sequence"/>
</dbReference>
<comment type="caution">
    <text evidence="5">The sequence shown here is derived from an EMBL/GenBank/DDBJ whole genome shotgun (WGS) entry which is preliminary data.</text>
</comment>
<dbReference type="FunFam" id="1.25.40.10:FF:001093">
    <property type="entry name" value="Pentatricopeptide repeat-containing protein At2g34400"/>
    <property type="match status" value="1"/>
</dbReference>
<evidence type="ECO:0000256" key="2">
    <source>
        <dbReference type="ARBA" id="ARBA00022737"/>
    </source>
</evidence>
<dbReference type="GO" id="GO:0009451">
    <property type="term" value="P:RNA modification"/>
    <property type="evidence" value="ECO:0007669"/>
    <property type="project" value="InterPro"/>
</dbReference>
<gene>
    <name evidence="5" type="ORF">QVD17_32968</name>
</gene>
<dbReference type="PROSITE" id="PS51375">
    <property type="entry name" value="PPR"/>
    <property type="match status" value="3"/>
</dbReference>
<dbReference type="Pfam" id="PF20431">
    <property type="entry name" value="E_motif"/>
    <property type="match status" value="1"/>
</dbReference>
<keyword evidence="2" id="KW-0677">Repeat</keyword>
<dbReference type="InterPro" id="IPR011990">
    <property type="entry name" value="TPR-like_helical_dom_sf"/>
</dbReference>
<dbReference type="InterPro" id="IPR046848">
    <property type="entry name" value="E_motif"/>
</dbReference>
<evidence type="ECO:0000256" key="1">
    <source>
        <dbReference type="ARBA" id="ARBA00006643"/>
    </source>
</evidence>
<feature type="repeat" description="PPR" evidence="3">
    <location>
        <begin position="169"/>
        <end position="199"/>
    </location>
</feature>